<accession>A0A078BA51</accession>
<dbReference type="AlphaFoldDB" id="A0A078BA51"/>
<reference evidence="1 2" key="1">
    <citation type="submission" date="2014-06" db="EMBL/GenBank/DDBJ databases">
        <authorList>
            <person name="Swart Estienne"/>
        </authorList>
    </citation>
    <scope>NUCLEOTIDE SEQUENCE [LARGE SCALE GENOMIC DNA]</scope>
    <source>
        <strain evidence="1 2">130c</strain>
    </source>
</reference>
<dbReference type="OrthoDB" id="10631372at2759"/>
<dbReference type="EMBL" id="CCKQ01018211">
    <property type="protein sequence ID" value="CDW90157.1"/>
    <property type="molecule type" value="Genomic_DNA"/>
</dbReference>
<name>A0A078BA51_STYLE</name>
<keyword evidence="2" id="KW-1185">Reference proteome</keyword>
<protein>
    <submittedName>
        <fullName evidence="1">Uncharacterized protein</fullName>
    </submittedName>
</protein>
<dbReference type="InParanoid" id="A0A078BA51"/>
<sequence>MFVFKKFRLRTIKYFHCCSYKEQDRFFMINQEYQQQFSQESIRYTQKFNEVLFVIGNDNEMDVLSKGKGQKQQFVNNQITAIDFDSQELIGKIQFKHEISKMEIKSQFLIVAFVHKIIVCDVYTLKHLLKISTEERAQFDSNIETDFDQNQQQ</sequence>
<evidence type="ECO:0000313" key="1">
    <source>
        <dbReference type="EMBL" id="CDW90157.1"/>
    </source>
</evidence>
<proteinExistence type="predicted"/>
<dbReference type="Proteomes" id="UP000039865">
    <property type="component" value="Unassembled WGS sequence"/>
</dbReference>
<organism evidence="1 2">
    <name type="scientific">Stylonychia lemnae</name>
    <name type="common">Ciliate</name>
    <dbReference type="NCBI Taxonomy" id="5949"/>
    <lineage>
        <taxon>Eukaryota</taxon>
        <taxon>Sar</taxon>
        <taxon>Alveolata</taxon>
        <taxon>Ciliophora</taxon>
        <taxon>Intramacronucleata</taxon>
        <taxon>Spirotrichea</taxon>
        <taxon>Stichotrichia</taxon>
        <taxon>Sporadotrichida</taxon>
        <taxon>Oxytrichidae</taxon>
        <taxon>Stylonychinae</taxon>
        <taxon>Stylonychia</taxon>
    </lineage>
</organism>
<gene>
    <name evidence="1" type="primary">Contig5960.g6383</name>
    <name evidence="1" type="ORF">STYLEM_19298</name>
</gene>
<evidence type="ECO:0000313" key="2">
    <source>
        <dbReference type="Proteomes" id="UP000039865"/>
    </source>
</evidence>